<dbReference type="PANTHER" id="PTHR30160">
    <property type="entry name" value="TETRAACYLDISACCHARIDE 4'-KINASE-RELATED"/>
    <property type="match status" value="1"/>
</dbReference>
<sequence>MLLLKKMLAHLFGRKKPNLSFDFGTVDSVLIRPMGHLVGDSVAHIAYIRQLKTLYPGCRIGVLVNRRSRPIYECCPLVDVLIEDTFAQCLRQYKKWQLYLDFYETYNSRHIVKTAILAPHVNIIFQKADKAYYSPANVRNYDFHCPPEAEAKMVSWLETSVLAKKCKLPKPDVSLSPCDKHLAEAAKMWPVGKCRILLAPQGSVAERQVSPQELAGLLNNIDKSLLIHSSFLLGHTSNSADYLEVLRKACDADVDIRLSPPTDLAQYLGLVASADIVVCVDSGTVHLACAFRRPLLSFFANDLANIQKWQPQTADGIPSLMVVSQLQPSKTTADFPMQKAVLWLNQQIALNQPAV</sequence>
<gene>
    <name evidence="3" type="ORF">LVJ83_03425</name>
</gene>
<reference evidence="3 4" key="1">
    <citation type="journal article" date="2022" name="Res Sq">
        <title>Evolution of multicellular longitudinally dividing oral cavity symbionts (Neisseriaceae).</title>
        <authorList>
            <person name="Nyongesa S."/>
            <person name="Weber P."/>
            <person name="Bernet E."/>
            <person name="Pullido F."/>
            <person name="Nieckarz M."/>
            <person name="Delaby M."/>
            <person name="Nieves C."/>
            <person name="Viehboeck T."/>
            <person name="Krause N."/>
            <person name="Rivera-Millot A."/>
            <person name="Nakamura A."/>
            <person name="Vischer N."/>
            <person name="VanNieuwenhze M."/>
            <person name="Brun Y."/>
            <person name="Cava F."/>
            <person name="Bulgheresi S."/>
            <person name="Veyrier F."/>
        </authorList>
    </citation>
    <scope>NUCLEOTIDE SEQUENCE [LARGE SCALE GENOMIC DNA]</scope>
    <source>
        <strain evidence="3 4">CCUG 63373m</strain>
    </source>
</reference>
<keyword evidence="4" id="KW-1185">Reference proteome</keyword>
<accession>A0ABY4DU20</accession>
<keyword evidence="1" id="KW-0328">Glycosyltransferase</keyword>
<organism evidence="3 4">
    <name type="scientific">Uruburuella testudinis</name>
    <dbReference type="NCBI Taxonomy" id="1282863"/>
    <lineage>
        <taxon>Bacteria</taxon>
        <taxon>Pseudomonadati</taxon>
        <taxon>Pseudomonadota</taxon>
        <taxon>Betaproteobacteria</taxon>
        <taxon>Neisseriales</taxon>
        <taxon>Neisseriaceae</taxon>
        <taxon>Uruburuella</taxon>
    </lineage>
</organism>
<dbReference type="InterPro" id="IPR051199">
    <property type="entry name" value="LPS_LOS_Heptosyltrfase"/>
</dbReference>
<dbReference type="RefSeq" id="WP_244786330.1">
    <property type="nucleotide sequence ID" value="NZ_CP091508.1"/>
</dbReference>
<evidence type="ECO:0000256" key="1">
    <source>
        <dbReference type="ARBA" id="ARBA00022676"/>
    </source>
</evidence>
<dbReference type="Pfam" id="PF01075">
    <property type="entry name" value="Glyco_transf_9"/>
    <property type="match status" value="1"/>
</dbReference>
<evidence type="ECO:0000256" key="2">
    <source>
        <dbReference type="ARBA" id="ARBA00022679"/>
    </source>
</evidence>
<evidence type="ECO:0000313" key="4">
    <source>
        <dbReference type="Proteomes" id="UP000829817"/>
    </source>
</evidence>
<dbReference type="Gene3D" id="3.40.50.2000">
    <property type="entry name" value="Glycogen Phosphorylase B"/>
    <property type="match status" value="2"/>
</dbReference>
<keyword evidence="2" id="KW-0808">Transferase</keyword>
<evidence type="ECO:0000313" key="3">
    <source>
        <dbReference type="EMBL" id="UOO82532.1"/>
    </source>
</evidence>
<evidence type="ECO:0008006" key="5">
    <source>
        <dbReference type="Google" id="ProtNLM"/>
    </source>
</evidence>
<dbReference type="Proteomes" id="UP000829817">
    <property type="component" value="Chromosome"/>
</dbReference>
<dbReference type="InterPro" id="IPR002201">
    <property type="entry name" value="Glyco_trans_9"/>
</dbReference>
<name>A0ABY4DU20_9NEIS</name>
<dbReference type="SUPFAM" id="SSF53756">
    <property type="entry name" value="UDP-Glycosyltransferase/glycogen phosphorylase"/>
    <property type="match status" value="1"/>
</dbReference>
<proteinExistence type="predicted"/>
<protein>
    <recommendedName>
        <fullName evidence="5">ADP-heptose:LPS heptosyltransferase</fullName>
    </recommendedName>
</protein>
<dbReference type="EMBL" id="CP091508">
    <property type="protein sequence ID" value="UOO82532.1"/>
    <property type="molecule type" value="Genomic_DNA"/>
</dbReference>
<dbReference type="PANTHER" id="PTHR30160:SF1">
    <property type="entry name" value="LIPOPOLYSACCHARIDE 1,2-N-ACETYLGLUCOSAMINETRANSFERASE-RELATED"/>
    <property type="match status" value="1"/>
</dbReference>